<organism evidence="1">
    <name type="scientific">marine sediment metagenome</name>
    <dbReference type="NCBI Taxonomy" id="412755"/>
    <lineage>
        <taxon>unclassified sequences</taxon>
        <taxon>metagenomes</taxon>
        <taxon>ecological metagenomes</taxon>
    </lineage>
</organism>
<sequence>MIDKKIKLLGDKFRGLWQVRELIIRSKSNVTRYSPQTDYKIKWYVTFKYNGDFLETEAQDTIEAALDYAIDFLGL</sequence>
<reference evidence="1" key="1">
    <citation type="journal article" date="2015" name="Nature">
        <title>Complex archaea that bridge the gap between prokaryotes and eukaryotes.</title>
        <authorList>
            <person name="Spang A."/>
            <person name="Saw J.H."/>
            <person name="Jorgensen S.L."/>
            <person name="Zaremba-Niedzwiedzka K."/>
            <person name="Martijn J."/>
            <person name="Lind A.E."/>
            <person name="van Eijk R."/>
            <person name="Schleper C."/>
            <person name="Guy L."/>
            <person name="Ettema T.J."/>
        </authorList>
    </citation>
    <scope>NUCLEOTIDE SEQUENCE</scope>
</reference>
<name>A0A0F9HD69_9ZZZZ</name>
<protein>
    <submittedName>
        <fullName evidence="1">Uncharacterized protein</fullName>
    </submittedName>
</protein>
<dbReference type="AlphaFoldDB" id="A0A0F9HD69"/>
<proteinExistence type="predicted"/>
<comment type="caution">
    <text evidence="1">The sequence shown here is derived from an EMBL/GenBank/DDBJ whole genome shotgun (WGS) entry which is preliminary data.</text>
</comment>
<dbReference type="EMBL" id="LAZR01015404">
    <property type="protein sequence ID" value="KKM13326.1"/>
    <property type="molecule type" value="Genomic_DNA"/>
</dbReference>
<accession>A0A0F9HD69</accession>
<gene>
    <name evidence="1" type="ORF">LCGC14_1717350</name>
</gene>
<evidence type="ECO:0000313" key="1">
    <source>
        <dbReference type="EMBL" id="KKM13326.1"/>
    </source>
</evidence>